<proteinExistence type="predicted"/>
<dbReference type="SUPFAM" id="SSF52047">
    <property type="entry name" value="RNI-like"/>
    <property type="match status" value="2"/>
</dbReference>
<evidence type="ECO:0000259" key="1">
    <source>
        <dbReference type="Pfam" id="PF25372"/>
    </source>
</evidence>
<dbReference type="GO" id="GO:0019005">
    <property type="term" value="C:SCF ubiquitin ligase complex"/>
    <property type="evidence" value="ECO:0007669"/>
    <property type="project" value="TreeGrafter"/>
</dbReference>
<organism evidence="2">
    <name type="scientific">Rhizochromulina marina</name>
    <dbReference type="NCBI Taxonomy" id="1034831"/>
    <lineage>
        <taxon>Eukaryota</taxon>
        <taxon>Sar</taxon>
        <taxon>Stramenopiles</taxon>
        <taxon>Ochrophyta</taxon>
        <taxon>Dictyochophyceae</taxon>
        <taxon>Rhizochromulinales</taxon>
        <taxon>Rhizochromulina</taxon>
    </lineage>
</organism>
<gene>
    <name evidence="2" type="ORF">RMAR1173_LOCUS619</name>
</gene>
<dbReference type="Pfam" id="PF25372">
    <property type="entry name" value="DUF7885"/>
    <property type="match status" value="1"/>
</dbReference>
<dbReference type="InterPro" id="IPR001611">
    <property type="entry name" value="Leu-rich_rpt"/>
</dbReference>
<dbReference type="InterPro" id="IPR057207">
    <property type="entry name" value="FBXL15_LRR"/>
</dbReference>
<dbReference type="PANTHER" id="PTHR13318">
    <property type="entry name" value="PARTNER OF PAIRED, ISOFORM B-RELATED"/>
    <property type="match status" value="1"/>
</dbReference>
<accession>A0A7S2R4V0</accession>
<protein>
    <recommendedName>
        <fullName evidence="1">F-box/LRR-repeat protein 15-like leucin rich repeat domain-containing protein</fullName>
    </recommendedName>
</protein>
<dbReference type="PANTHER" id="PTHR13318:SF190">
    <property type="entry name" value="PARTNER OF PAIRED, ISOFORM B"/>
    <property type="match status" value="1"/>
</dbReference>
<sequence length="550" mass="60221">MRLSDAGILELGGLPHLRHARFAGCRLSWVALQGLRGSPCIVSLDLTNCLSMGDEAMAQVAHLSSLQSLLVAGCEAITDRGLYHIARLENLETLSIERCPRVTDHGLVAIAALVPLLVSFRVGWCPKLTSTGFQHIHKVVSLLPAKRGGRSLESPCRAEESPICVASALDGLHDDSGPFLGDELELPPSGFLVPYRSLSRLPSPSSPYRLGGLPRTTALDVSHCRMLGDEGLRVLAQVFPMLRDLQISGCREVTNPGCAHLVAFSQLQSLAMSHLPKVSVLPELPKGLAYLDASFTKVESVAELAPPLPGRYPTPSYPKALQGLRLEACPVSDTGIQPLTQIPTLTQLDLSDTLVRDQGFERLCRSLPDLAQLSIFYCNISVAALSGLSRLRHLRQLNIDNRDLNDASLRPLRNLSQLQVLDLFSAYNVTDEGLASLLPQLVHLESLILCNSRMTHRSLRLLEGLPRLRRLNISHSPFLPADGLGRTVERIRMLRDLDLSGCQATSSELLCHLPNLHQLQVLSIVDCPSVSDAAVRELRARMPRLRTIRR</sequence>
<dbReference type="InterPro" id="IPR006553">
    <property type="entry name" value="Leu-rich_rpt_Cys-con_subtyp"/>
</dbReference>
<dbReference type="GO" id="GO:0031146">
    <property type="term" value="P:SCF-dependent proteasomal ubiquitin-dependent protein catabolic process"/>
    <property type="evidence" value="ECO:0007669"/>
    <property type="project" value="TreeGrafter"/>
</dbReference>
<reference evidence="2" key="1">
    <citation type="submission" date="2021-01" db="EMBL/GenBank/DDBJ databases">
        <authorList>
            <person name="Corre E."/>
            <person name="Pelletier E."/>
            <person name="Niang G."/>
            <person name="Scheremetjew M."/>
            <person name="Finn R."/>
            <person name="Kale V."/>
            <person name="Holt S."/>
            <person name="Cochrane G."/>
            <person name="Meng A."/>
            <person name="Brown T."/>
            <person name="Cohen L."/>
        </authorList>
    </citation>
    <scope>NUCLEOTIDE SEQUENCE</scope>
    <source>
        <strain evidence="2">CCMP1243</strain>
    </source>
</reference>
<dbReference type="InterPro" id="IPR032675">
    <property type="entry name" value="LRR_dom_sf"/>
</dbReference>
<dbReference type="Pfam" id="PF13516">
    <property type="entry name" value="LRR_6"/>
    <property type="match status" value="1"/>
</dbReference>
<evidence type="ECO:0000313" key="2">
    <source>
        <dbReference type="EMBL" id="CAD9660700.1"/>
    </source>
</evidence>
<dbReference type="EMBL" id="HBHJ01000958">
    <property type="protein sequence ID" value="CAD9660700.1"/>
    <property type="molecule type" value="Transcribed_RNA"/>
</dbReference>
<dbReference type="SMART" id="SM00367">
    <property type="entry name" value="LRR_CC"/>
    <property type="match status" value="10"/>
</dbReference>
<name>A0A7S2R4V0_9STRA</name>
<dbReference type="Gene3D" id="3.80.10.10">
    <property type="entry name" value="Ribonuclease Inhibitor"/>
    <property type="match status" value="6"/>
</dbReference>
<feature type="domain" description="F-box/LRR-repeat protein 15-like leucin rich repeat" evidence="1">
    <location>
        <begin position="26"/>
        <end position="136"/>
    </location>
</feature>
<dbReference type="AlphaFoldDB" id="A0A7S2R4V0"/>